<dbReference type="Pfam" id="PF00857">
    <property type="entry name" value="Isochorismatase"/>
    <property type="match status" value="1"/>
</dbReference>
<accession>A0A7S1CQX1</accession>
<dbReference type="GO" id="GO:0008936">
    <property type="term" value="F:nicotinamidase activity"/>
    <property type="evidence" value="ECO:0007669"/>
    <property type="project" value="UniProtKB-EC"/>
</dbReference>
<dbReference type="EMBL" id="HBFS01025702">
    <property type="protein sequence ID" value="CAD8923983.1"/>
    <property type="molecule type" value="Transcribed_RNA"/>
</dbReference>
<dbReference type="SUPFAM" id="SSF52499">
    <property type="entry name" value="Isochorismatase-like hydrolases"/>
    <property type="match status" value="1"/>
</dbReference>
<dbReference type="Gene3D" id="3.40.50.850">
    <property type="entry name" value="Isochorismatase-like"/>
    <property type="match status" value="1"/>
</dbReference>
<keyword evidence="2" id="KW-0662">Pyridine nucleotide biosynthesis</keyword>
<evidence type="ECO:0000256" key="5">
    <source>
        <dbReference type="ARBA" id="ARBA00037900"/>
    </source>
</evidence>
<evidence type="ECO:0000313" key="9">
    <source>
        <dbReference type="EMBL" id="CAD8923983.1"/>
    </source>
</evidence>
<proteinExistence type="inferred from homology"/>
<dbReference type="GO" id="GO:0046872">
    <property type="term" value="F:metal ion binding"/>
    <property type="evidence" value="ECO:0007669"/>
    <property type="project" value="UniProtKB-KW"/>
</dbReference>
<comment type="similarity">
    <text evidence="1">Belongs to the isochorismatase family.</text>
</comment>
<protein>
    <recommendedName>
        <fullName evidence="6">nicotinamidase</fullName>
        <ecNumber evidence="6">3.5.1.19</ecNumber>
    </recommendedName>
    <alternativeName>
        <fullName evidence="7">Nicotinamide deamidase</fullName>
    </alternativeName>
</protein>
<dbReference type="AlphaFoldDB" id="A0A7S1CQX1"/>
<keyword evidence="4" id="KW-0378">Hydrolase</keyword>
<evidence type="ECO:0000256" key="7">
    <source>
        <dbReference type="ARBA" id="ARBA00043224"/>
    </source>
</evidence>
<dbReference type="EC" id="3.5.1.19" evidence="6"/>
<dbReference type="InterPro" id="IPR052347">
    <property type="entry name" value="Isochorismatase_Nicotinamidase"/>
</dbReference>
<dbReference type="PANTHER" id="PTHR11080:SF2">
    <property type="entry name" value="LD05707P"/>
    <property type="match status" value="1"/>
</dbReference>
<evidence type="ECO:0000259" key="8">
    <source>
        <dbReference type="Pfam" id="PF00857"/>
    </source>
</evidence>
<dbReference type="InterPro" id="IPR000868">
    <property type="entry name" value="Isochorismatase-like_dom"/>
</dbReference>
<evidence type="ECO:0000256" key="2">
    <source>
        <dbReference type="ARBA" id="ARBA00022642"/>
    </source>
</evidence>
<evidence type="ECO:0000256" key="6">
    <source>
        <dbReference type="ARBA" id="ARBA00039017"/>
    </source>
</evidence>
<comment type="pathway">
    <text evidence="5">Cofactor biosynthesis; nicotinate biosynthesis; nicotinate from nicotinamide: step 1/1.</text>
</comment>
<dbReference type="GO" id="GO:0019363">
    <property type="term" value="P:pyridine nucleotide biosynthetic process"/>
    <property type="evidence" value="ECO:0007669"/>
    <property type="project" value="UniProtKB-KW"/>
</dbReference>
<organism evidence="9">
    <name type="scientific">Bicosoecida sp. CB-2014</name>
    <dbReference type="NCBI Taxonomy" id="1486930"/>
    <lineage>
        <taxon>Eukaryota</taxon>
        <taxon>Sar</taxon>
        <taxon>Stramenopiles</taxon>
        <taxon>Bigyra</taxon>
        <taxon>Opalozoa</taxon>
        <taxon>Bicosoecida</taxon>
    </lineage>
</organism>
<keyword evidence="3" id="KW-0479">Metal-binding</keyword>
<feature type="domain" description="Isochorismatase-like" evidence="8">
    <location>
        <begin position="38"/>
        <end position="126"/>
    </location>
</feature>
<evidence type="ECO:0000256" key="3">
    <source>
        <dbReference type="ARBA" id="ARBA00022723"/>
    </source>
</evidence>
<dbReference type="InterPro" id="IPR036380">
    <property type="entry name" value="Isochorismatase-like_sf"/>
</dbReference>
<gene>
    <name evidence="9" type="ORF">BSP0115_LOCUS17246</name>
</gene>
<dbReference type="PANTHER" id="PTHR11080">
    <property type="entry name" value="PYRAZINAMIDASE/NICOTINAMIDASE"/>
    <property type="match status" value="1"/>
</dbReference>
<name>A0A7S1CQX1_9STRA</name>
<reference evidence="9" key="1">
    <citation type="submission" date="2021-01" db="EMBL/GenBank/DDBJ databases">
        <authorList>
            <person name="Corre E."/>
            <person name="Pelletier E."/>
            <person name="Niang G."/>
            <person name="Scheremetjew M."/>
            <person name="Finn R."/>
            <person name="Kale V."/>
            <person name="Holt S."/>
            <person name="Cochrane G."/>
            <person name="Meng A."/>
            <person name="Brown T."/>
            <person name="Cohen L."/>
        </authorList>
    </citation>
    <scope>NUCLEOTIDE SEQUENCE</scope>
    <source>
        <strain evidence="9">Ms1</strain>
    </source>
</reference>
<evidence type="ECO:0000256" key="1">
    <source>
        <dbReference type="ARBA" id="ARBA00006336"/>
    </source>
</evidence>
<evidence type="ECO:0000256" key="4">
    <source>
        <dbReference type="ARBA" id="ARBA00022801"/>
    </source>
</evidence>
<sequence length="298" mass="31336">MAAEASTALLDEYTTLFDAAGGAALRLSETDPIGKNDVLLVIDMQNDFLPASDAPDGGRFGVAEGGSAVPTMIALINKFTDAEAVVVATRDYHPVDHCSFDSEGGPFPSHCVQGSVGSKFFPPIGEALTEARKRHDNVHIVFKGFFEEIDSFGAFKYAEPHAETRLAHKLDVPVSCGVPWTGAFKLKQSNLSNDIDAPPDVLSVTKKVPLADLLRTAAGGAVKRIFVVGLALDFCVLDTALTAAGADFEDVIVVLDASRAAHIPGVGSVGSGFLTDPKTMVEQCADKVKFVNSSAILG</sequence>